<dbReference type="InterPro" id="IPR020806">
    <property type="entry name" value="PKS_PP-bd"/>
</dbReference>
<keyword evidence="10" id="KW-1185">Reference proteome</keyword>
<feature type="compositionally biased region" description="Basic and acidic residues" evidence="7">
    <location>
        <begin position="1789"/>
        <end position="1800"/>
    </location>
</feature>
<dbReference type="PROSITE" id="PS00012">
    <property type="entry name" value="PHOSPHOPANTETHEINE"/>
    <property type="match status" value="2"/>
</dbReference>
<dbReference type="FunFam" id="1.10.1200.10:FF:000016">
    <property type="entry name" value="Non-ribosomal peptide synthase"/>
    <property type="match status" value="2"/>
</dbReference>
<evidence type="ECO:0000259" key="8">
    <source>
        <dbReference type="PROSITE" id="PS50075"/>
    </source>
</evidence>
<dbReference type="GO" id="GO:0071766">
    <property type="term" value="P:Actinobacterium-type cell wall biogenesis"/>
    <property type="evidence" value="ECO:0007669"/>
    <property type="project" value="UniProtKB-ARBA"/>
</dbReference>
<dbReference type="PROSITE" id="PS00455">
    <property type="entry name" value="AMP_BINDING"/>
    <property type="match status" value="2"/>
</dbReference>
<dbReference type="Pfam" id="PF00501">
    <property type="entry name" value="AMP-binding"/>
    <property type="match status" value="2"/>
</dbReference>
<dbReference type="Gene3D" id="3.40.50.980">
    <property type="match status" value="2"/>
</dbReference>
<dbReference type="CDD" id="cd05931">
    <property type="entry name" value="FAAL"/>
    <property type="match status" value="1"/>
</dbReference>
<dbReference type="InterPro" id="IPR036736">
    <property type="entry name" value="ACP-like_sf"/>
</dbReference>
<dbReference type="InterPro" id="IPR001242">
    <property type="entry name" value="Condensation_dom"/>
</dbReference>
<proteinExistence type="inferred from homology"/>
<dbReference type="Gene3D" id="3.30.300.30">
    <property type="match status" value="2"/>
</dbReference>
<dbReference type="InterPro" id="IPR042099">
    <property type="entry name" value="ANL_N_sf"/>
</dbReference>
<dbReference type="GO" id="GO:0043041">
    <property type="term" value="P:amino acid activation for nonribosomal peptide biosynthetic process"/>
    <property type="evidence" value="ECO:0007669"/>
    <property type="project" value="TreeGrafter"/>
</dbReference>
<dbReference type="InterPro" id="IPR020845">
    <property type="entry name" value="AMP-binding_CS"/>
</dbReference>
<dbReference type="InterPro" id="IPR029058">
    <property type="entry name" value="AB_hydrolase_fold"/>
</dbReference>
<keyword evidence="4" id="KW-0597">Phosphoprotein</keyword>
<feature type="domain" description="Carrier" evidence="8">
    <location>
        <begin position="603"/>
        <end position="678"/>
    </location>
</feature>
<dbReference type="Pfam" id="PF13193">
    <property type="entry name" value="AMP-binding_C"/>
    <property type="match status" value="1"/>
</dbReference>
<protein>
    <submittedName>
        <fullName evidence="9">Putative Multi-domain non-ribosomal peptide synthetase</fullName>
    </submittedName>
</protein>
<evidence type="ECO:0000256" key="5">
    <source>
        <dbReference type="ARBA" id="ARBA00022832"/>
    </source>
</evidence>
<evidence type="ECO:0000313" key="10">
    <source>
        <dbReference type="Proteomes" id="UP000192042"/>
    </source>
</evidence>
<organism evidence="9 10">
    <name type="scientific">Nitrospira japonica</name>
    <dbReference type="NCBI Taxonomy" id="1325564"/>
    <lineage>
        <taxon>Bacteria</taxon>
        <taxon>Pseudomonadati</taxon>
        <taxon>Nitrospirota</taxon>
        <taxon>Nitrospiria</taxon>
        <taxon>Nitrospirales</taxon>
        <taxon>Nitrospiraceae</taxon>
        <taxon>Nitrospira</taxon>
    </lineage>
</organism>
<reference evidence="9 10" key="1">
    <citation type="submission" date="2017-03" db="EMBL/GenBank/DDBJ databases">
        <authorList>
            <person name="Afonso C.L."/>
            <person name="Miller P.J."/>
            <person name="Scott M.A."/>
            <person name="Spackman E."/>
            <person name="Goraichik I."/>
            <person name="Dimitrov K.M."/>
            <person name="Suarez D.L."/>
            <person name="Swayne D.E."/>
        </authorList>
    </citation>
    <scope>NUCLEOTIDE SEQUENCE [LARGE SCALE GENOMIC DNA]</scope>
    <source>
        <strain evidence="9">Genome sequencing of Nitrospira japonica strain NJ11</strain>
    </source>
</reference>
<dbReference type="InterPro" id="IPR023213">
    <property type="entry name" value="CAT-like_dom_sf"/>
</dbReference>
<dbReference type="InterPro" id="IPR010071">
    <property type="entry name" value="AA_adenyl_dom"/>
</dbReference>
<dbReference type="GO" id="GO:0031177">
    <property type="term" value="F:phosphopantetheine binding"/>
    <property type="evidence" value="ECO:0007669"/>
    <property type="project" value="InterPro"/>
</dbReference>
<dbReference type="InterPro" id="IPR040097">
    <property type="entry name" value="FAAL/FAAC"/>
</dbReference>
<accession>A0A1W1IAQ1</accession>
<dbReference type="GO" id="GO:0006631">
    <property type="term" value="P:fatty acid metabolic process"/>
    <property type="evidence" value="ECO:0007669"/>
    <property type="project" value="UniProtKB-KW"/>
</dbReference>
<evidence type="ECO:0000313" key="9">
    <source>
        <dbReference type="EMBL" id="SLM50076.1"/>
    </source>
</evidence>
<dbReference type="Gene3D" id="3.40.50.12780">
    <property type="entry name" value="N-terminal domain of ligase-like"/>
    <property type="match status" value="1"/>
</dbReference>
<dbReference type="FunFam" id="3.40.50.12780:FF:000013">
    <property type="entry name" value="Long-chain-fatty-acid--AMP ligase FadD32"/>
    <property type="match status" value="1"/>
</dbReference>
<dbReference type="KEGG" id="nja:NSJP_3909"/>
<name>A0A1W1IAQ1_9BACT</name>
<dbReference type="PANTHER" id="PTHR45527:SF1">
    <property type="entry name" value="FATTY ACID SYNTHASE"/>
    <property type="match status" value="1"/>
</dbReference>
<dbReference type="OrthoDB" id="9803968at2"/>
<dbReference type="SUPFAM" id="SSF56801">
    <property type="entry name" value="Acetyl-CoA synthetase-like"/>
    <property type="match status" value="2"/>
</dbReference>
<dbReference type="EMBL" id="LT828648">
    <property type="protein sequence ID" value="SLM50076.1"/>
    <property type="molecule type" value="Genomic_DNA"/>
</dbReference>
<dbReference type="InterPro" id="IPR025110">
    <property type="entry name" value="AMP-bd_C"/>
</dbReference>
<dbReference type="GO" id="GO:0047527">
    <property type="term" value="F:2,3-dihydroxybenzoate-serine ligase activity"/>
    <property type="evidence" value="ECO:0007669"/>
    <property type="project" value="TreeGrafter"/>
</dbReference>
<dbReference type="Proteomes" id="UP000192042">
    <property type="component" value="Chromosome I"/>
</dbReference>
<dbReference type="Gene3D" id="3.40.50.1820">
    <property type="entry name" value="alpha/beta hydrolase"/>
    <property type="match status" value="1"/>
</dbReference>
<sequence>MLGVCLPFGGSQVGVGQHGDKTLVDLARRRAGESPAQSAYTFLLDGETEACELTYGELDRRARAIAAWLQSFGARDERAILLFPPGLDYIAAFIGCLYAQVVAVPAYPPLRKRTMGRLQAVLADSGAIFALTTGKIRANIERFADQEPETLAGLSRLRWLETDAVPAAIEDQWRRPTVTGETLAFLQYTSGSTGSPKGVMVGHDNLLHNQHMIRQAFGHTAQTTVLGWLPLYHDMGLIGNVLQPLYLGRPCVLMSPAHFMQRPFRWLSAISRYRATTSGAPNFAYDLCVRHVNEEERASLDLSSWSVAFNGAEPIHPGTLDRFTETFGPCGFRREAFYPCYGLAEATLFVSGGVHGRAPMLRNVEKAALAQARLVDSADERDAQRLVGCGISGLDQQIRIVDPDSRTVRPDGAVGEVWVKGPSVARGYWNRRDATAQTFEAVIAESGEGPFLRTGDLGVTKDGELFVVGRLKDLIIIRGRNHYPHDIEATVQGVHPALRAGGSAAFSVEVESDEQLVVVQELAGRAGLDVEALIADIRQAVAEHHEIQVHAVVLIKQGTLPKTSSGKVQRRLCREKFLTDGLDTIRAVLQTGGAPAVEAHAWGPADSVERAIAGVWAQVLGRASVGPDDDFFALGGDSLRGTQVLVRLRKIYDVDVSLESLFDTPTVAGLAALVESRRLAELPAIKQPSGAARERRMDVMPLSYSQDRFWFLDQLSPDSPFNNIPVALHIAGPLDVPALERAHAEIIRRHDILRSLFVLDGGRPGQRIVPPVDGVLSIDDLSAFAGADREERLRRAMTDEARRLFDLSRGPVLRTRLLRLGESEHVLLLTVHHIAADGWSMRVLSRELSRLYEAFLAGLPSPLPALPVQYVDTVLRQREQADGEEWKKQEHYWRRQLEGAPHTLTLPFDFPRPAVQGQSGARHAWTIDREIGTRIDALSRTRRCSSFMTLLAAFDVLLSRYSGQTDFCVGTPVANRGKLDSEDLIGCFVNTVAVRADLSGDPPFIELLERVRKTVLGAQAHQDVPFERLVETLQIPRSLSHTPIYQVMMVLEDNPPDLCRLSGCDVRRMATSTGTSAFDLALELTAQPDGSVSAVLEYSTDLFAGDTMARMATHFDELLRQIVRRPQARLSELAMLSGDERAAVLVDCNRTAADYPSSHCLHHLFEEQARMRPDAVALVAEGRAYGYADVDARSNRLAAYLRSRGLTTETRVALCVERSLEMVVGLLGVLKAGAAYVPMDPAYPGDRLAFMIRDSGAELLLIQGRSRPAVSDCGVPVLALDEEWQSVAAAPSLAAPVSVGPDNLAYVLYTSGTTGRPKGTAISHRSLVNHSTAMVRHYGLGPGDRVLQFASVSFDVAAEECFPSWAAGATVVLRPNEPVTAFADLHRFILDHGLTLLNLPTPYWADWTEVMEQNGTTLPPSVRLVVVGSEKALPDNLARWQRLVGDRIAWCNSYGPTEATVTASYFVPGEDRSWMSLAAVPIGRPISNVQLYVLDSSLQPVPAGIAGELCIGGVGLARGYHGQPGLTADRFVPHGFSDQPGARLYRTGDRVRRRPDGNLDFLGRGDDQIKIRGFRVEPAEIEFWSREHADVKDVRVYLESADRAGEISAPVRLVGYAVLREGSSLSMQQLRSFLAERLPEYMVPAVWVFLDAFPLTERGKVDREALRALVQRSPETPAASSPPETETEQAIAEIWKDALGVAAVGRQDNFFDLGGHSLLLAKILTSLRSLSRRPLAMLDLFRYPTVQSLAAYLEGSGDGTDRGGAEENADLAHRAKERRTAGVRRLRRQREQRQGAKDGI</sequence>
<dbReference type="PROSITE" id="PS50075">
    <property type="entry name" value="CARRIER"/>
    <property type="match status" value="2"/>
</dbReference>
<dbReference type="Pfam" id="PF23024">
    <property type="entry name" value="AMP-dom_DIP2-like"/>
    <property type="match status" value="1"/>
</dbReference>
<dbReference type="Pfam" id="PF00668">
    <property type="entry name" value="Condensation"/>
    <property type="match status" value="1"/>
</dbReference>
<keyword evidence="6" id="KW-0443">Lipid metabolism</keyword>
<feature type="domain" description="Carrier" evidence="8">
    <location>
        <begin position="1682"/>
        <end position="1757"/>
    </location>
</feature>
<dbReference type="GO" id="GO:0009366">
    <property type="term" value="C:enterobactin synthetase complex"/>
    <property type="evidence" value="ECO:0007669"/>
    <property type="project" value="TreeGrafter"/>
</dbReference>
<dbReference type="InterPro" id="IPR045851">
    <property type="entry name" value="AMP-bd_C_sf"/>
</dbReference>
<dbReference type="SUPFAM" id="SSF52777">
    <property type="entry name" value="CoA-dependent acyltransferases"/>
    <property type="match status" value="2"/>
</dbReference>
<dbReference type="SUPFAM" id="SSF47336">
    <property type="entry name" value="ACP-like"/>
    <property type="match status" value="2"/>
</dbReference>
<dbReference type="InterPro" id="IPR006162">
    <property type="entry name" value="Ppantetheine_attach_site"/>
</dbReference>
<dbReference type="Gene3D" id="3.30.559.30">
    <property type="entry name" value="Nonribosomal peptide synthetase, condensation domain"/>
    <property type="match status" value="1"/>
</dbReference>
<dbReference type="SMART" id="SM00823">
    <property type="entry name" value="PKS_PP"/>
    <property type="match status" value="2"/>
</dbReference>
<dbReference type="CDD" id="cd05930">
    <property type="entry name" value="A_NRPS"/>
    <property type="match status" value="1"/>
</dbReference>
<dbReference type="CDD" id="cd19531">
    <property type="entry name" value="LCL_NRPS-like"/>
    <property type="match status" value="1"/>
</dbReference>
<dbReference type="FunFam" id="2.30.38.10:FF:000001">
    <property type="entry name" value="Non-ribosomal peptide synthetase PvdI"/>
    <property type="match status" value="1"/>
</dbReference>
<dbReference type="Pfam" id="PF00550">
    <property type="entry name" value="PP-binding"/>
    <property type="match status" value="2"/>
</dbReference>
<dbReference type="InterPro" id="IPR009081">
    <property type="entry name" value="PP-bd_ACP"/>
</dbReference>
<keyword evidence="3" id="KW-0596">Phosphopantetheine</keyword>
<dbReference type="Gene3D" id="1.10.1200.10">
    <property type="entry name" value="ACP-like"/>
    <property type="match status" value="1"/>
</dbReference>
<feature type="compositionally biased region" description="Basic and acidic residues" evidence="7">
    <location>
        <begin position="1759"/>
        <end position="1780"/>
    </location>
</feature>
<dbReference type="FunFam" id="3.40.50.12780:FF:000012">
    <property type="entry name" value="Non-ribosomal peptide synthetase"/>
    <property type="match status" value="1"/>
</dbReference>
<dbReference type="GO" id="GO:0072330">
    <property type="term" value="P:monocarboxylic acid biosynthetic process"/>
    <property type="evidence" value="ECO:0007669"/>
    <property type="project" value="UniProtKB-ARBA"/>
</dbReference>
<keyword evidence="5" id="KW-0276">Fatty acid metabolism</keyword>
<evidence type="ECO:0000256" key="7">
    <source>
        <dbReference type="SAM" id="MobiDB-lite"/>
    </source>
</evidence>
<dbReference type="NCBIfam" id="TIGR01733">
    <property type="entry name" value="AA-adenyl-dom"/>
    <property type="match status" value="1"/>
</dbReference>
<dbReference type="Gene3D" id="3.30.559.10">
    <property type="entry name" value="Chloramphenicol acetyltransferase-like domain"/>
    <property type="match status" value="1"/>
</dbReference>
<dbReference type="STRING" id="1325564.NSJP_3909"/>
<evidence type="ECO:0000256" key="6">
    <source>
        <dbReference type="ARBA" id="ARBA00023098"/>
    </source>
</evidence>
<dbReference type="Gene3D" id="2.30.38.10">
    <property type="entry name" value="Luciferase, Domain 3"/>
    <property type="match status" value="1"/>
</dbReference>
<comment type="similarity">
    <text evidence="2">Belongs to the ATP-dependent AMP-binding enzyme family.</text>
</comment>
<evidence type="ECO:0000256" key="1">
    <source>
        <dbReference type="ARBA" id="ARBA00001957"/>
    </source>
</evidence>
<dbReference type="FunFam" id="3.40.50.980:FF:000001">
    <property type="entry name" value="Non-ribosomal peptide synthetase"/>
    <property type="match status" value="1"/>
</dbReference>
<dbReference type="GO" id="GO:0005829">
    <property type="term" value="C:cytosol"/>
    <property type="evidence" value="ECO:0007669"/>
    <property type="project" value="TreeGrafter"/>
</dbReference>
<dbReference type="InterPro" id="IPR000873">
    <property type="entry name" value="AMP-dep_synth/lig_dom"/>
</dbReference>
<dbReference type="GO" id="GO:0009239">
    <property type="term" value="P:enterobactin biosynthetic process"/>
    <property type="evidence" value="ECO:0007669"/>
    <property type="project" value="TreeGrafter"/>
</dbReference>
<evidence type="ECO:0000256" key="3">
    <source>
        <dbReference type="ARBA" id="ARBA00022450"/>
    </source>
</evidence>
<dbReference type="PANTHER" id="PTHR45527">
    <property type="entry name" value="NONRIBOSOMAL PEPTIDE SYNTHETASE"/>
    <property type="match status" value="1"/>
</dbReference>
<comment type="cofactor">
    <cofactor evidence="1">
        <name>pantetheine 4'-phosphate</name>
        <dbReference type="ChEBI" id="CHEBI:47942"/>
    </cofactor>
</comment>
<evidence type="ECO:0000256" key="2">
    <source>
        <dbReference type="ARBA" id="ARBA00006432"/>
    </source>
</evidence>
<feature type="region of interest" description="Disordered" evidence="7">
    <location>
        <begin position="1756"/>
        <end position="1800"/>
    </location>
</feature>
<evidence type="ECO:0000256" key="4">
    <source>
        <dbReference type="ARBA" id="ARBA00022553"/>
    </source>
</evidence>
<gene>
    <name evidence="9" type="ORF">NSJP_3909</name>
</gene>
<dbReference type="GO" id="GO:0008610">
    <property type="term" value="P:lipid biosynthetic process"/>
    <property type="evidence" value="ECO:0007669"/>
    <property type="project" value="InterPro"/>
</dbReference>